<dbReference type="Proteomes" id="UP000053766">
    <property type="component" value="Unassembled WGS sequence"/>
</dbReference>
<protein>
    <recommendedName>
        <fullName evidence="3">BZIP domain-containing protein</fullName>
    </recommendedName>
</protein>
<dbReference type="GO" id="GO:0003700">
    <property type="term" value="F:DNA-binding transcription factor activity"/>
    <property type="evidence" value="ECO:0007669"/>
    <property type="project" value="InterPro"/>
</dbReference>
<dbReference type="Gene3D" id="1.20.5.170">
    <property type="match status" value="1"/>
</dbReference>
<dbReference type="EMBL" id="KN716376">
    <property type="protein sequence ID" value="KJH45972.1"/>
    <property type="molecule type" value="Genomic_DNA"/>
</dbReference>
<feature type="coiled-coil region" evidence="1">
    <location>
        <begin position="24"/>
        <end position="58"/>
    </location>
</feature>
<keyword evidence="1" id="KW-0175">Coiled coil</keyword>
<reference evidence="4 5" key="1">
    <citation type="submission" date="2013-11" db="EMBL/GenBank/DDBJ databases">
        <title>Draft genome of the bovine lungworm Dictyocaulus viviparus.</title>
        <authorList>
            <person name="Mitreva M."/>
        </authorList>
    </citation>
    <scope>NUCLEOTIDE SEQUENCE [LARGE SCALE GENOMIC DNA]</scope>
    <source>
        <strain evidence="4 5">HannoverDv2000</strain>
    </source>
</reference>
<dbReference type="Pfam" id="PF07716">
    <property type="entry name" value="bZIP_2"/>
    <property type="match status" value="1"/>
</dbReference>
<dbReference type="AlphaFoldDB" id="A0A0D8XQE3"/>
<sequence>MLVVMNMENNKAAARYRKRQREARDVAEGQLSHLMRRNESLRKTIERMQSEIAELKSAVLAGNKPNNPVVT</sequence>
<feature type="region of interest" description="Disordered" evidence="2">
    <location>
        <begin position="1"/>
        <end position="21"/>
    </location>
</feature>
<evidence type="ECO:0000313" key="4">
    <source>
        <dbReference type="EMBL" id="KJH45972.1"/>
    </source>
</evidence>
<name>A0A0D8XQE3_DICVI</name>
<gene>
    <name evidence="4" type="ORF">DICVIV_07980</name>
</gene>
<proteinExistence type="predicted"/>
<organism evidence="4 5">
    <name type="scientific">Dictyocaulus viviparus</name>
    <name type="common">Bovine lungworm</name>
    <dbReference type="NCBI Taxonomy" id="29172"/>
    <lineage>
        <taxon>Eukaryota</taxon>
        <taxon>Metazoa</taxon>
        <taxon>Ecdysozoa</taxon>
        <taxon>Nematoda</taxon>
        <taxon>Chromadorea</taxon>
        <taxon>Rhabditida</taxon>
        <taxon>Rhabditina</taxon>
        <taxon>Rhabditomorpha</taxon>
        <taxon>Strongyloidea</taxon>
        <taxon>Metastrongylidae</taxon>
        <taxon>Dictyocaulus</taxon>
    </lineage>
</organism>
<evidence type="ECO:0000313" key="5">
    <source>
        <dbReference type="Proteomes" id="UP000053766"/>
    </source>
</evidence>
<evidence type="ECO:0000259" key="3">
    <source>
        <dbReference type="Pfam" id="PF07716"/>
    </source>
</evidence>
<accession>A0A0D8XQE3</accession>
<feature type="domain" description="BZIP" evidence="3">
    <location>
        <begin position="8"/>
        <end position="51"/>
    </location>
</feature>
<dbReference type="InterPro" id="IPR046347">
    <property type="entry name" value="bZIP_sf"/>
</dbReference>
<dbReference type="OrthoDB" id="5848156at2759"/>
<dbReference type="STRING" id="29172.A0A0D8XQE3"/>
<evidence type="ECO:0000256" key="1">
    <source>
        <dbReference type="SAM" id="Coils"/>
    </source>
</evidence>
<keyword evidence="5" id="KW-1185">Reference proteome</keyword>
<dbReference type="InterPro" id="IPR004827">
    <property type="entry name" value="bZIP"/>
</dbReference>
<dbReference type="SUPFAM" id="SSF57959">
    <property type="entry name" value="Leucine zipper domain"/>
    <property type="match status" value="1"/>
</dbReference>
<evidence type="ECO:0000256" key="2">
    <source>
        <dbReference type="SAM" id="MobiDB-lite"/>
    </source>
</evidence>
<reference evidence="5" key="2">
    <citation type="journal article" date="2016" name="Sci. Rep.">
        <title>Dictyocaulus viviparus genome, variome and transcriptome elucidate lungworm biology and support future intervention.</title>
        <authorList>
            <person name="McNulty S.N."/>
            <person name="Strube C."/>
            <person name="Rosa B.A."/>
            <person name="Martin J.C."/>
            <person name="Tyagi R."/>
            <person name="Choi Y.J."/>
            <person name="Wang Q."/>
            <person name="Hallsworth Pepin K."/>
            <person name="Zhang X."/>
            <person name="Ozersky P."/>
            <person name="Wilson R.K."/>
            <person name="Sternberg P.W."/>
            <person name="Gasser R.B."/>
            <person name="Mitreva M."/>
        </authorList>
    </citation>
    <scope>NUCLEOTIDE SEQUENCE [LARGE SCALE GENOMIC DNA]</scope>
    <source>
        <strain evidence="5">HannoverDv2000</strain>
    </source>
</reference>